<dbReference type="Pfam" id="PF05198">
    <property type="entry name" value="IF3_N"/>
    <property type="match status" value="1"/>
</dbReference>
<dbReference type="InterPro" id="IPR036787">
    <property type="entry name" value="T_IF-3_N_sf"/>
</dbReference>
<organism evidence="8 9">
    <name type="scientific">Candidatus Woesebacteria bacterium GW2011_GWA1_39_21</name>
    <dbReference type="NCBI Taxonomy" id="1618550"/>
    <lineage>
        <taxon>Bacteria</taxon>
        <taxon>Candidatus Woeseibacteriota</taxon>
    </lineage>
</organism>
<dbReference type="GO" id="GO:0005829">
    <property type="term" value="C:cytosol"/>
    <property type="evidence" value="ECO:0007669"/>
    <property type="project" value="TreeGrafter"/>
</dbReference>
<dbReference type="Gene3D" id="3.30.110.10">
    <property type="entry name" value="Translation initiation factor 3 (IF-3), C-terminal domain"/>
    <property type="match status" value="1"/>
</dbReference>
<dbReference type="PANTHER" id="PTHR10938:SF0">
    <property type="entry name" value="TRANSLATION INITIATION FACTOR IF-3, MITOCHONDRIAL"/>
    <property type="match status" value="1"/>
</dbReference>
<keyword evidence="2 4" id="KW-0396">Initiation factor</keyword>
<dbReference type="Gene3D" id="3.10.20.80">
    <property type="entry name" value="Translation initiation factor 3 (IF-3), N-terminal domain"/>
    <property type="match status" value="1"/>
</dbReference>
<feature type="domain" description="Translation initiation factor 3 N-terminal" evidence="7">
    <location>
        <begin position="12"/>
        <end position="80"/>
    </location>
</feature>
<name>A0A0G0NGS3_9BACT</name>
<dbReference type="AlphaFoldDB" id="A0A0G0NGS3"/>
<comment type="caution">
    <text evidence="8">The sequence shown here is derived from an EMBL/GenBank/DDBJ whole genome shotgun (WGS) entry which is preliminary data.</text>
</comment>
<dbReference type="InterPro" id="IPR019814">
    <property type="entry name" value="Translation_initiation_fac_3_N"/>
</dbReference>
<evidence type="ECO:0000256" key="2">
    <source>
        <dbReference type="ARBA" id="ARBA00022540"/>
    </source>
</evidence>
<evidence type="ECO:0000259" key="7">
    <source>
        <dbReference type="Pfam" id="PF05198"/>
    </source>
</evidence>
<evidence type="ECO:0000256" key="1">
    <source>
        <dbReference type="ARBA" id="ARBA00005439"/>
    </source>
</evidence>
<dbReference type="NCBIfam" id="TIGR00168">
    <property type="entry name" value="infC"/>
    <property type="match status" value="1"/>
</dbReference>
<evidence type="ECO:0000256" key="3">
    <source>
        <dbReference type="ARBA" id="ARBA00022917"/>
    </source>
</evidence>
<gene>
    <name evidence="4" type="primary">infC</name>
    <name evidence="8" type="ORF">UT39_C0001G0081</name>
</gene>
<dbReference type="InterPro" id="IPR001288">
    <property type="entry name" value="Translation_initiation_fac_3"/>
</dbReference>
<dbReference type="HAMAP" id="MF_00080">
    <property type="entry name" value="IF_3"/>
    <property type="match status" value="1"/>
</dbReference>
<reference evidence="8 9" key="1">
    <citation type="journal article" date="2015" name="Nature">
        <title>rRNA introns, odd ribosomes, and small enigmatic genomes across a large radiation of phyla.</title>
        <authorList>
            <person name="Brown C.T."/>
            <person name="Hug L.A."/>
            <person name="Thomas B.C."/>
            <person name="Sharon I."/>
            <person name="Castelle C.J."/>
            <person name="Singh A."/>
            <person name="Wilkins M.J."/>
            <person name="Williams K.H."/>
            <person name="Banfield J.F."/>
        </authorList>
    </citation>
    <scope>NUCLEOTIDE SEQUENCE [LARGE SCALE GENOMIC DNA]</scope>
</reference>
<keyword evidence="4" id="KW-0963">Cytoplasm</keyword>
<dbReference type="GO" id="GO:0003743">
    <property type="term" value="F:translation initiation factor activity"/>
    <property type="evidence" value="ECO:0007669"/>
    <property type="project" value="UniProtKB-UniRule"/>
</dbReference>
<dbReference type="SUPFAM" id="SSF55200">
    <property type="entry name" value="Translation initiation factor IF3, C-terminal domain"/>
    <property type="match status" value="1"/>
</dbReference>
<feature type="domain" description="Translation initiation factor 3 C-terminal" evidence="6">
    <location>
        <begin position="90"/>
        <end position="173"/>
    </location>
</feature>
<accession>A0A0G0NGS3</accession>
<evidence type="ECO:0000313" key="9">
    <source>
        <dbReference type="Proteomes" id="UP000034246"/>
    </source>
</evidence>
<comment type="similarity">
    <text evidence="1 4">Belongs to the IF-3 family.</text>
</comment>
<dbReference type="Proteomes" id="UP000034246">
    <property type="component" value="Unassembled WGS sequence"/>
</dbReference>
<dbReference type="PATRIC" id="fig|1618550.3.peg.88"/>
<dbReference type="SUPFAM" id="SSF54364">
    <property type="entry name" value="Translation initiation factor IF3, N-terminal domain"/>
    <property type="match status" value="1"/>
</dbReference>
<proteinExistence type="inferred from homology"/>
<comment type="subunit">
    <text evidence="4">Monomer.</text>
</comment>
<comment type="subcellular location">
    <subcellularLocation>
        <location evidence="4">Cytoplasm</location>
    </subcellularLocation>
</comment>
<keyword evidence="3 4" id="KW-0648">Protein biosynthesis</keyword>
<dbReference type="GO" id="GO:0016020">
    <property type="term" value="C:membrane"/>
    <property type="evidence" value="ECO:0007669"/>
    <property type="project" value="TreeGrafter"/>
</dbReference>
<dbReference type="InterPro" id="IPR019815">
    <property type="entry name" value="Translation_initiation_fac_3_C"/>
</dbReference>
<evidence type="ECO:0000256" key="5">
    <source>
        <dbReference type="NCBIfam" id="TIGR00168"/>
    </source>
</evidence>
<sequence length="189" mass="21485">MRRATTSINYRINHQIRAPKLRVISSDGKQVGIIPTYEAIGKALEEGLTLIEIAPNANPPVAKIVDLGKFKYDEEKKARKEKKGVKGGDTKEVRFSPFIGTHDYQTRISRINEFLEEKNKVRLVVVFTRRQLGSKQFGYDLLKKIITEFGERIGIDMIPKFLGRNLMMVISPKASVKKQVQVEETPKEG</sequence>
<comment type="function">
    <text evidence="4">IF-3 binds to the 30S ribosomal subunit and shifts the equilibrium between 70S ribosomes and their 50S and 30S subunits in favor of the free subunits, thus enhancing the availability of 30S subunits on which protein synthesis initiation begins.</text>
</comment>
<dbReference type="EMBL" id="LBWP01000001">
    <property type="protein sequence ID" value="KKR12026.1"/>
    <property type="molecule type" value="Genomic_DNA"/>
</dbReference>
<dbReference type="GO" id="GO:0043022">
    <property type="term" value="F:ribosome binding"/>
    <property type="evidence" value="ECO:0007669"/>
    <property type="project" value="TreeGrafter"/>
</dbReference>
<dbReference type="PANTHER" id="PTHR10938">
    <property type="entry name" value="TRANSLATION INITIATION FACTOR IF-3"/>
    <property type="match status" value="1"/>
</dbReference>
<evidence type="ECO:0000313" key="8">
    <source>
        <dbReference type="EMBL" id="KKR12026.1"/>
    </source>
</evidence>
<evidence type="ECO:0000259" key="6">
    <source>
        <dbReference type="Pfam" id="PF00707"/>
    </source>
</evidence>
<dbReference type="InterPro" id="IPR036788">
    <property type="entry name" value="T_IF-3_C_sf"/>
</dbReference>
<dbReference type="GO" id="GO:0032790">
    <property type="term" value="P:ribosome disassembly"/>
    <property type="evidence" value="ECO:0007669"/>
    <property type="project" value="TreeGrafter"/>
</dbReference>
<dbReference type="STRING" id="1618550.UT39_C0001G0081"/>
<dbReference type="Pfam" id="PF00707">
    <property type="entry name" value="IF3_C"/>
    <property type="match status" value="1"/>
</dbReference>
<evidence type="ECO:0000256" key="4">
    <source>
        <dbReference type="HAMAP-Rule" id="MF_00080"/>
    </source>
</evidence>
<protein>
    <recommendedName>
        <fullName evidence="4 5">Translation initiation factor IF-3</fullName>
    </recommendedName>
</protein>